<evidence type="ECO:0000313" key="2">
    <source>
        <dbReference type="Proteomes" id="UP001190700"/>
    </source>
</evidence>
<gene>
    <name evidence="1" type="ORF">CYMTET_34895</name>
</gene>
<name>A0AAE0KPR6_9CHLO</name>
<evidence type="ECO:0000313" key="1">
    <source>
        <dbReference type="EMBL" id="KAK3255949.1"/>
    </source>
</evidence>
<dbReference type="Proteomes" id="UP001190700">
    <property type="component" value="Unassembled WGS sequence"/>
</dbReference>
<sequence length="110" mass="12357">MALTETARDAEYDCYNLLSKITMVETPMPLNGDKHASVYQAENAMNNTATRHVTVRYRYASSLVEAGRIVIAKVPSLQNVVEFFIKSLAVDRFRTLARIIIRGFSASVEE</sequence>
<reference evidence="1 2" key="1">
    <citation type="journal article" date="2015" name="Genome Biol. Evol.">
        <title>Comparative Genomics of a Bacterivorous Green Alga Reveals Evolutionary Causalities and Consequences of Phago-Mixotrophic Mode of Nutrition.</title>
        <authorList>
            <person name="Burns J.A."/>
            <person name="Paasch A."/>
            <person name="Narechania A."/>
            <person name="Kim E."/>
        </authorList>
    </citation>
    <scope>NUCLEOTIDE SEQUENCE [LARGE SCALE GENOMIC DNA]</scope>
    <source>
        <strain evidence="1 2">PLY_AMNH</strain>
    </source>
</reference>
<comment type="caution">
    <text evidence="1">The sequence shown here is derived from an EMBL/GenBank/DDBJ whole genome shotgun (WGS) entry which is preliminary data.</text>
</comment>
<proteinExistence type="predicted"/>
<organism evidence="1 2">
    <name type="scientific">Cymbomonas tetramitiformis</name>
    <dbReference type="NCBI Taxonomy" id="36881"/>
    <lineage>
        <taxon>Eukaryota</taxon>
        <taxon>Viridiplantae</taxon>
        <taxon>Chlorophyta</taxon>
        <taxon>Pyramimonadophyceae</taxon>
        <taxon>Pyramimonadales</taxon>
        <taxon>Pyramimonadaceae</taxon>
        <taxon>Cymbomonas</taxon>
    </lineage>
</organism>
<keyword evidence="2" id="KW-1185">Reference proteome</keyword>
<dbReference type="EMBL" id="LGRX02022103">
    <property type="protein sequence ID" value="KAK3255949.1"/>
    <property type="molecule type" value="Genomic_DNA"/>
</dbReference>
<accession>A0AAE0KPR6</accession>
<protein>
    <submittedName>
        <fullName evidence="1">Uncharacterized protein</fullName>
    </submittedName>
</protein>
<dbReference type="AlphaFoldDB" id="A0AAE0KPR6"/>